<dbReference type="Proteomes" id="UP000066624">
    <property type="component" value="Chromosome"/>
</dbReference>
<name>A0A0K0XZ60_9GAMM</name>
<reference evidence="1 2" key="1">
    <citation type="submission" date="2015-07" db="EMBL/GenBank/DDBJ databases">
        <authorList>
            <person name="Noorani M."/>
        </authorList>
    </citation>
    <scope>NUCLEOTIDE SEQUENCE [LARGE SCALE GENOMIC DNA]</scope>
    <source>
        <strain evidence="1 2">KCTC 42284</strain>
    </source>
</reference>
<dbReference type="KEGG" id="wma:WM2015_2602"/>
<sequence>MIKRIFKWGGLTVAALILLLGALVVNVVWFKPVTLNLFFERTFLQFGLDSPQALTSIGLFDALPIKFYQGKLDEVSIERQEAMDAWVEDSLTTLRRYDRSDYEGQEALSYDIFEWFLARQVEGQRWSWHDFPLHQMRGIHTGLPNFMLQVHPVRNEQDVDFYLARLAGFPEAFAGTVEVLEEHERRGVVAPRFAIEKTLESMREFIEQPVEDNPLYAEFLERVDAIEGFPEGRRRALPGELAEVIREAVYPAYESLIAYQDALLLRARSNDGVWRLPDGDDYYAWAVRWHTTTDYTPEDVHQIGLAEVARIEAEMDAILCSVGRCEGSVGERVQALSRDPDQLFEDSDAGREAILDAFREIITEIDGGLDDWFDVRPAAGVEVRRVPEYAEDGSAGAYYSRPAMDGSRPGVFFAKLKHVEEHPRFGLRTLAYHEAIPGHHFQIALQQELTGVPMFRRMLPFTAYSEGWALYAERVAWEAGFQNDPLDNLGRLQAEQFRAVRLVVDTGMHYRRWTREQAIEYMVEKTGMARTDVVSEIERYLVMPGQALAYKVGMMKLLELRDRARAELGERFDIRQFHNRILMNGSMPLDIVESVIDEWIEERLNDPV</sequence>
<dbReference type="EMBL" id="CP012154">
    <property type="protein sequence ID" value="AKS42960.1"/>
    <property type="molecule type" value="Genomic_DNA"/>
</dbReference>
<gene>
    <name evidence="1" type="ORF">WM2015_2602</name>
</gene>
<accession>A0A0K0XZ60</accession>
<organism evidence="1 2">
    <name type="scientific">Wenzhouxiangella marina</name>
    <dbReference type="NCBI Taxonomy" id="1579979"/>
    <lineage>
        <taxon>Bacteria</taxon>
        <taxon>Pseudomonadati</taxon>
        <taxon>Pseudomonadota</taxon>
        <taxon>Gammaproteobacteria</taxon>
        <taxon>Chromatiales</taxon>
        <taxon>Wenzhouxiangellaceae</taxon>
        <taxon>Wenzhouxiangella</taxon>
    </lineage>
</organism>
<protein>
    <submittedName>
        <fullName evidence="1">Uncharacterized protein</fullName>
    </submittedName>
</protein>
<dbReference type="RefSeq" id="WP_049726481.1">
    <property type="nucleotide sequence ID" value="NZ_CP012154.1"/>
</dbReference>
<dbReference type="Pfam" id="PF05960">
    <property type="entry name" value="DUF885"/>
    <property type="match status" value="1"/>
</dbReference>
<dbReference type="PATRIC" id="fig|1579979.3.peg.2658"/>
<dbReference type="PANTHER" id="PTHR33361">
    <property type="entry name" value="GLR0591 PROTEIN"/>
    <property type="match status" value="1"/>
</dbReference>
<dbReference type="InterPro" id="IPR010281">
    <property type="entry name" value="DUF885"/>
</dbReference>
<evidence type="ECO:0000313" key="2">
    <source>
        <dbReference type="Proteomes" id="UP000066624"/>
    </source>
</evidence>
<dbReference type="OrthoDB" id="9769898at2"/>
<dbReference type="PANTHER" id="PTHR33361:SF2">
    <property type="entry name" value="DUF885 DOMAIN-CONTAINING PROTEIN"/>
    <property type="match status" value="1"/>
</dbReference>
<dbReference type="STRING" id="1579979.WM2015_2602"/>
<evidence type="ECO:0000313" key="1">
    <source>
        <dbReference type="EMBL" id="AKS42960.1"/>
    </source>
</evidence>
<keyword evidence="2" id="KW-1185">Reference proteome</keyword>
<dbReference type="AlphaFoldDB" id="A0A0K0XZ60"/>
<proteinExistence type="predicted"/>